<dbReference type="InterPro" id="IPR043502">
    <property type="entry name" value="DNA/RNA_pol_sf"/>
</dbReference>
<dbReference type="Proteomes" id="UP000075243">
    <property type="component" value="Chromosome 8"/>
</dbReference>
<dbReference type="InterPro" id="IPR043128">
    <property type="entry name" value="Rev_trsase/Diguanyl_cyclase"/>
</dbReference>
<accession>A0A151T4C4</accession>
<dbReference type="CDD" id="cd01647">
    <property type="entry name" value="RT_LTR"/>
    <property type="match status" value="1"/>
</dbReference>
<name>A0A151T4C4_CAJCA</name>
<evidence type="ECO:0000259" key="1">
    <source>
        <dbReference type="PROSITE" id="PS50878"/>
    </source>
</evidence>
<gene>
    <name evidence="2" type="ORF">KK1_016380</name>
</gene>
<proteinExistence type="predicted"/>
<dbReference type="Gene3D" id="3.30.70.270">
    <property type="match status" value="1"/>
</dbReference>
<dbReference type="InterPro" id="IPR000477">
    <property type="entry name" value="RT_dom"/>
</dbReference>
<dbReference type="PROSITE" id="PS50878">
    <property type="entry name" value="RT_POL"/>
    <property type="match status" value="1"/>
</dbReference>
<dbReference type="Pfam" id="PF00078">
    <property type="entry name" value="RVT_1"/>
    <property type="match status" value="1"/>
</dbReference>
<evidence type="ECO:0000313" key="3">
    <source>
        <dbReference type="Proteomes" id="UP000075243"/>
    </source>
</evidence>
<sequence>MPFGLKDVGATYQRLMDKVFQHQIGRNMEVYVDDMIVKTPSAEAHADDLAEVFNQIRKHNMRLNPEKCIFGVQEGKFIGFMITSRGIEANPEKCNAIIQM</sequence>
<dbReference type="AlphaFoldDB" id="A0A151T4C4"/>
<dbReference type="SUPFAM" id="SSF56672">
    <property type="entry name" value="DNA/RNA polymerases"/>
    <property type="match status" value="1"/>
</dbReference>
<dbReference type="Gramene" id="C.cajan_15915.t">
    <property type="protein sequence ID" value="C.cajan_15915.t.cds1"/>
    <property type="gene ID" value="C.cajan_15915"/>
</dbReference>
<keyword evidence="3" id="KW-1185">Reference proteome</keyword>
<protein>
    <submittedName>
        <fullName evidence="2">Retrovirus-related Pol polyprotein from transposon 17.6</fullName>
    </submittedName>
</protein>
<dbReference type="EMBL" id="CM003610">
    <property type="protein sequence ID" value="KYP61868.1"/>
    <property type="molecule type" value="Genomic_DNA"/>
</dbReference>
<evidence type="ECO:0000313" key="2">
    <source>
        <dbReference type="EMBL" id="KYP61868.1"/>
    </source>
</evidence>
<reference evidence="2 3" key="1">
    <citation type="journal article" date="2012" name="Nat. Biotechnol.">
        <title>Draft genome sequence of pigeonpea (Cajanus cajan), an orphan legume crop of resource-poor farmers.</title>
        <authorList>
            <person name="Varshney R.K."/>
            <person name="Chen W."/>
            <person name="Li Y."/>
            <person name="Bharti A.K."/>
            <person name="Saxena R.K."/>
            <person name="Schlueter J.A."/>
            <person name="Donoghue M.T."/>
            <person name="Azam S."/>
            <person name="Fan G."/>
            <person name="Whaley A.M."/>
            <person name="Farmer A.D."/>
            <person name="Sheridan J."/>
            <person name="Iwata A."/>
            <person name="Tuteja R."/>
            <person name="Penmetsa R.V."/>
            <person name="Wu W."/>
            <person name="Upadhyaya H.D."/>
            <person name="Yang S.P."/>
            <person name="Shah T."/>
            <person name="Saxena K.B."/>
            <person name="Michael T."/>
            <person name="McCombie W.R."/>
            <person name="Yang B."/>
            <person name="Zhang G."/>
            <person name="Yang H."/>
            <person name="Wang J."/>
            <person name="Spillane C."/>
            <person name="Cook D.R."/>
            <person name="May G.D."/>
            <person name="Xu X."/>
            <person name="Jackson S.A."/>
        </authorList>
    </citation>
    <scope>NUCLEOTIDE SEQUENCE [LARGE SCALE GENOMIC DNA]</scope>
    <source>
        <strain evidence="3">cv. Asha</strain>
    </source>
</reference>
<dbReference type="PANTHER" id="PTHR24559">
    <property type="entry name" value="TRANSPOSON TY3-I GAG-POL POLYPROTEIN"/>
    <property type="match status" value="1"/>
</dbReference>
<dbReference type="InterPro" id="IPR053134">
    <property type="entry name" value="RNA-dir_DNA_polymerase"/>
</dbReference>
<dbReference type="PANTHER" id="PTHR24559:SF444">
    <property type="entry name" value="REVERSE TRANSCRIPTASE DOMAIN-CONTAINING PROTEIN"/>
    <property type="match status" value="1"/>
</dbReference>
<feature type="domain" description="Reverse transcriptase" evidence="1">
    <location>
        <begin position="1"/>
        <end position="82"/>
    </location>
</feature>
<organism evidence="2 3">
    <name type="scientific">Cajanus cajan</name>
    <name type="common">Pigeon pea</name>
    <name type="synonym">Cajanus indicus</name>
    <dbReference type="NCBI Taxonomy" id="3821"/>
    <lineage>
        <taxon>Eukaryota</taxon>
        <taxon>Viridiplantae</taxon>
        <taxon>Streptophyta</taxon>
        <taxon>Embryophyta</taxon>
        <taxon>Tracheophyta</taxon>
        <taxon>Spermatophyta</taxon>
        <taxon>Magnoliopsida</taxon>
        <taxon>eudicotyledons</taxon>
        <taxon>Gunneridae</taxon>
        <taxon>Pentapetalae</taxon>
        <taxon>rosids</taxon>
        <taxon>fabids</taxon>
        <taxon>Fabales</taxon>
        <taxon>Fabaceae</taxon>
        <taxon>Papilionoideae</taxon>
        <taxon>50 kb inversion clade</taxon>
        <taxon>NPAAA clade</taxon>
        <taxon>indigoferoid/millettioid clade</taxon>
        <taxon>Phaseoleae</taxon>
        <taxon>Cajanus</taxon>
    </lineage>
</organism>